<reference evidence="2 3" key="1">
    <citation type="journal article" date="2013" name="Int. J. Syst. Evol. Microbiol.">
        <title>Celerinatantimonas yamalensis sp. nov., a cold-adapted diazotrophic bacterium from a cold permafrost brine.</title>
        <authorList>
            <person name="Shcherbakova V."/>
            <person name="Chuvilskaya N."/>
            <person name="Rivkina E."/>
            <person name="Demidov N."/>
            <person name="Uchaeva V."/>
            <person name="Suetin S."/>
            <person name="Suzina N."/>
            <person name="Gilichinsky D."/>
        </authorList>
    </citation>
    <scope>NUCLEOTIDE SEQUENCE [LARGE SCALE GENOMIC DNA]</scope>
    <source>
        <strain evidence="2 3">C7</strain>
    </source>
</reference>
<dbReference type="SMART" id="SM00782">
    <property type="entry name" value="PhnA_Zn_Ribbon"/>
    <property type="match status" value="1"/>
</dbReference>
<dbReference type="Proteomes" id="UP001629953">
    <property type="component" value="Unassembled WGS sequence"/>
</dbReference>
<dbReference type="Gene3D" id="2.30.30.40">
    <property type="entry name" value="SH3 Domains"/>
    <property type="match status" value="1"/>
</dbReference>
<gene>
    <name evidence="2" type="ORF">ABUE30_05285</name>
</gene>
<proteinExistence type="predicted"/>
<evidence type="ECO:0000313" key="3">
    <source>
        <dbReference type="Proteomes" id="UP001629953"/>
    </source>
</evidence>
<evidence type="ECO:0000313" key="2">
    <source>
        <dbReference type="EMBL" id="MFM2484483.1"/>
    </source>
</evidence>
<protein>
    <submittedName>
        <fullName evidence="2">PhnA domain-containing protein</fullName>
    </submittedName>
</protein>
<dbReference type="SUPFAM" id="SSF82057">
    <property type="entry name" value="Prokaryotic SH3-related domain"/>
    <property type="match status" value="1"/>
</dbReference>
<accession>A0ABW9G4K1</accession>
<dbReference type="RefSeq" id="WP_408622661.1">
    <property type="nucleotide sequence ID" value="NZ_JBEQCT010000002.1"/>
</dbReference>
<dbReference type="Pfam" id="PF03831">
    <property type="entry name" value="YjdM"/>
    <property type="match status" value="1"/>
</dbReference>
<keyword evidence="3" id="KW-1185">Reference proteome</keyword>
<evidence type="ECO:0000259" key="1">
    <source>
        <dbReference type="SMART" id="SM00782"/>
    </source>
</evidence>
<dbReference type="EMBL" id="JBEQCT010000002">
    <property type="protein sequence ID" value="MFM2484483.1"/>
    <property type="molecule type" value="Genomic_DNA"/>
</dbReference>
<organism evidence="2 3">
    <name type="scientific">Celerinatantimonas yamalensis</name>
    <dbReference type="NCBI Taxonomy" id="559956"/>
    <lineage>
        <taxon>Bacteria</taxon>
        <taxon>Pseudomonadati</taxon>
        <taxon>Pseudomonadota</taxon>
        <taxon>Gammaproteobacteria</taxon>
        <taxon>Celerinatantimonadaceae</taxon>
        <taxon>Celerinatantimonas</taxon>
    </lineage>
</organism>
<name>A0ABW9G4K1_9GAMM</name>
<dbReference type="InterPro" id="IPR013988">
    <property type="entry name" value="YjdM_C"/>
</dbReference>
<comment type="caution">
    <text evidence="2">The sequence shown here is derived from an EMBL/GenBank/DDBJ whole genome shotgun (WGS) entry which is preliminary data.</text>
</comment>
<sequence length="192" mass="21551">MSIEQILNQRAEHQCELCKSSHNLEVFEIANSPANDADHSALLCETCRTQLNDPTQIETNHWRCLSDSMWSPIGAIQVLAYRQLHQLKHETWAQDLLDMLYLDDELRAWADTDLQLDADEQLSPTLDSNGTPLEAGDTVHLIKDLVVKGAGFTAKRGTAVRNISLTENPTQIEGRVNGTRIVLLTQYLKKSS</sequence>
<dbReference type="PANTHER" id="PTHR30305:SF3">
    <property type="entry name" value="PROTEIN YJDM"/>
    <property type="match status" value="1"/>
</dbReference>
<dbReference type="PANTHER" id="PTHR30305">
    <property type="entry name" value="PROTEIN YJDM-RELATED"/>
    <property type="match status" value="1"/>
</dbReference>
<feature type="domain" description="PhnA protein N-terminal proteobacterial" evidence="1">
    <location>
        <begin position="6"/>
        <end position="52"/>
    </location>
</feature>
<dbReference type="InterPro" id="IPR013991">
    <property type="entry name" value="PhnaA_N_proteobac"/>
</dbReference>